<organism evidence="4">
    <name type="scientific">Eucalyptus grandis</name>
    <name type="common">Flooded gum</name>
    <dbReference type="NCBI Taxonomy" id="71139"/>
    <lineage>
        <taxon>Eukaryota</taxon>
        <taxon>Viridiplantae</taxon>
        <taxon>Streptophyta</taxon>
        <taxon>Embryophyta</taxon>
        <taxon>Tracheophyta</taxon>
        <taxon>Spermatophyta</taxon>
        <taxon>Magnoliopsida</taxon>
        <taxon>eudicotyledons</taxon>
        <taxon>Gunneridae</taxon>
        <taxon>Pentapetalae</taxon>
        <taxon>rosids</taxon>
        <taxon>malvids</taxon>
        <taxon>Myrtales</taxon>
        <taxon>Myrtaceae</taxon>
        <taxon>Myrtoideae</taxon>
        <taxon>Eucalypteae</taxon>
        <taxon>Eucalyptus</taxon>
    </lineage>
</organism>
<dbReference type="KEGG" id="egr:104456791"/>
<dbReference type="InterPro" id="IPR005123">
    <property type="entry name" value="Oxoglu/Fe-dep_dioxygenase_dom"/>
</dbReference>
<accession>A0A059AX01</accession>
<dbReference type="PROSITE" id="PS51471">
    <property type="entry name" value="FE2OG_OXY"/>
    <property type="match status" value="1"/>
</dbReference>
<dbReference type="OrthoDB" id="412814at2759"/>
<dbReference type="PANTHER" id="PTHR21052:SF0">
    <property type="entry name" value="ALPHA-KETOGLUTARATE-DEPENDENT DIOXYGENASE ALKB HOMOLOG 7, MITOCHONDRIAL"/>
    <property type="match status" value="1"/>
</dbReference>
<dbReference type="Gramene" id="KCW58482">
    <property type="protein sequence ID" value="KCW58482"/>
    <property type="gene ID" value="EUGRSUZ_H01159"/>
</dbReference>
<dbReference type="SUPFAM" id="SSF51197">
    <property type="entry name" value="Clavaminate synthase-like"/>
    <property type="match status" value="1"/>
</dbReference>
<feature type="compositionally biased region" description="Acidic residues" evidence="2">
    <location>
        <begin position="17"/>
        <end position="26"/>
    </location>
</feature>
<evidence type="ECO:0000256" key="2">
    <source>
        <dbReference type="SAM" id="MobiDB-lite"/>
    </source>
</evidence>
<dbReference type="InterPro" id="IPR037151">
    <property type="entry name" value="AlkB-like_sf"/>
</dbReference>
<proteinExistence type="inferred from homology"/>
<dbReference type="Gene3D" id="2.60.120.590">
    <property type="entry name" value="Alpha-ketoglutarate-dependent dioxygenase AlkB-like"/>
    <property type="match status" value="1"/>
</dbReference>
<dbReference type="eggNOG" id="KOG4176">
    <property type="taxonomic scope" value="Eukaryota"/>
</dbReference>
<feature type="compositionally biased region" description="Basic and acidic residues" evidence="2">
    <location>
        <begin position="28"/>
        <end position="40"/>
    </location>
</feature>
<evidence type="ECO:0000259" key="3">
    <source>
        <dbReference type="PROSITE" id="PS51471"/>
    </source>
</evidence>
<name>A0A059AX01_EUCGR</name>
<evidence type="ECO:0000256" key="1">
    <source>
        <dbReference type="ARBA" id="ARBA00007879"/>
    </source>
</evidence>
<dbReference type="OMA" id="CAHIDLM"/>
<dbReference type="EMBL" id="KK198760">
    <property type="protein sequence ID" value="KCW58482.1"/>
    <property type="molecule type" value="Genomic_DNA"/>
</dbReference>
<dbReference type="AlphaFoldDB" id="A0A059AX01"/>
<evidence type="ECO:0000313" key="4">
    <source>
        <dbReference type="EMBL" id="KCW58482.1"/>
    </source>
</evidence>
<sequence length="267" mass="29872">MDGGDAAAILRQAFGDSSDEEGDQLDGLEARDGDEREPPRRPAPRQSPTWAPIEEIDGLWLCGDFLSPEQQRSLLSAVEEEGWFIEASHNQAMRFGSLPAWATELSNSIREAVLLGDFVPEFELSNSDAREDTSLFPILPLELLGREPLFDQLIVNLYHPGEGICAHVDLMRFGDGIAIVSLESPCIMHFTWVGDTCNTSSEVENEQPMSKVPVYLPPGSLVLMSGEARYLWKHEINRKPGFQVWHGQELDQKRRISITLRKLSIAE</sequence>
<dbReference type="InterPro" id="IPR027450">
    <property type="entry name" value="AlkB-like"/>
</dbReference>
<dbReference type="InParanoid" id="A0A059AX01"/>
<dbReference type="GO" id="GO:0006974">
    <property type="term" value="P:DNA damage response"/>
    <property type="evidence" value="ECO:0007669"/>
    <property type="project" value="InterPro"/>
</dbReference>
<feature type="region of interest" description="Disordered" evidence="2">
    <location>
        <begin position="1"/>
        <end position="49"/>
    </location>
</feature>
<gene>
    <name evidence="4" type="ORF">EUGRSUZ_H01159</name>
</gene>
<dbReference type="FunCoup" id="A0A059AX01">
    <property type="interactions" value="138"/>
</dbReference>
<protein>
    <recommendedName>
        <fullName evidence="3">Fe2OG dioxygenase domain-containing protein</fullName>
    </recommendedName>
</protein>
<dbReference type="PANTHER" id="PTHR21052">
    <property type="entry name" value="SPERMATOGENESIS ASSOCIATED 11-RELATED"/>
    <property type="match status" value="1"/>
</dbReference>
<dbReference type="InterPro" id="IPR032870">
    <property type="entry name" value="ALKBH7-like"/>
</dbReference>
<comment type="similarity">
    <text evidence="1">Belongs to the alkB family.</text>
</comment>
<dbReference type="Pfam" id="PF13532">
    <property type="entry name" value="2OG-FeII_Oxy_2"/>
    <property type="match status" value="1"/>
</dbReference>
<reference evidence="4" key="1">
    <citation type="submission" date="2013-07" db="EMBL/GenBank/DDBJ databases">
        <title>The genome of Eucalyptus grandis.</title>
        <authorList>
            <person name="Schmutz J."/>
            <person name="Hayes R."/>
            <person name="Myburg A."/>
            <person name="Tuskan G."/>
            <person name="Grattapaglia D."/>
            <person name="Rokhsar D.S."/>
        </authorList>
    </citation>
    <scope>NUCLEOTIDE SEQUENCE</scope>
    <source>
        <tissue evidence="4">Leaf extractions</tissue>
    </source>
</reference>
<feature type="domain" description="Fe2OG dioxygenase" evidence="3">
    <location>
        <begin position="149"/>
        <end position="264"/>
    </location>
</feature>